<evidence type="ECO:0000313" key="10">
    <source>
        <dbReference type="Proteomes" id="UP000240883"/>
    </source>
</evidence>
<feature type="region of interest" description="Disordered" evidence="8">
    <location>
        <begin position="116"/>
        <end position="143"/>
    </location>
</feature>
<evidence type="ECO:0000256" key="8">
    <source>
        <dbReference type="SAM" id="MobiDB-lite"/>
    </source>
</evidence>
<evidence type="ECO:0000256" key="1">
    <source>
        <dbReference type="ARBA" id="ARBA00004496"/>
    </source>
</evidence>
<dbReference type="OrthoDB" id="19209at2759"/>
<proteinExistence type="inferred from homology"/>
<dbReference type="STRING" id="1448308.A0A2T2NGU6"/>
<dbReference type="GO" id="GO:0005786">
    <property type="term" value="C:signal recognition particle, endoplasmic reticulum targeting"/>
    <property type="evidence" value="ECO:0007669"/>
    <property type="project" value="UniProtKB-UniRule"/>
</dbReference>
<dbReference type="Pfam" id="PF02290">
    <property type="entry name" value="SRP14"/>
    <property type="match status" value="1"/>
</dbReference>
<keyword evidence="5 7" id="KW-0733">Signal recognition particle</keyword>
<dbReference type="Gene3D" id="3.30.720.10">
    <property type="entry name" value="Signal recognition particle alu RNA binding heterodimer, srp9/1"/>
    <property type="match status" value="1"/>
</dbReference>
<reference evidence="9 10" key="1">
    <citation type="journal article" date="2018" name="Front. Microbiol.">
        <title>Genome-Wide Analysis of Corynespora cassiicola Leaf Fall Disease Putative Effectors.</title>
        <authorList>
            <person name="Lopez D."/>
            <person name="Ribeiro S."/>
            <person name="Label P."/>
            <person name="Fumanal B."/>
            <person name="Venisse J.S."/>
            <person name="Kohler A."/>
            <person name="de Oliveira R.R."/>
            <person name="Labutti K."/>
            <person name="Lipzen A."/>
            <person name="Lail K."/>
            <person name="Bauer D."/>
            <person name="Ohm R.A."/>
            <person name="Barry K.W."/>
            <person name="Spatafora J."/>
            <person name="Grigoriev I.V."/>
            <person name="Martin F.M."/>
            <person name="Pujade-Renaud V."/>
        </authorList>
    </citation>
    <scope>NUCLEOTIDE SEQUENCE [LARGE SCALE GENOMIC DNA]</scope>
    <source>
        <strain evidence="9 10">Philippines</strain>
    </source>
</reference>
<evidence type="ECO:0000256" key="5">
    <source>
        <dbReference type="ARBA" id="ARBA00023135"/>
    </source>
</evidence>
<keyword evidence="3 7" id="KW-0963">Cytoplasm</keyword>
<keyword evidence="10" id="KW-1185">Reference proteome</keyword>
<dbReference type="GO" id="GO:0030942">
    <property type="term" value="F:endoplasmic reticulum signal peptide binding"/>
    <property type="evidence" value="ECO:0007669"/>
    <property type="project" value="UniProtKB-UniRule"/>
</dbReference>
<comment type="subunit">
    <text evidence="7">Component of a fungal signal recognition particle (SRP) complex that consists of a 7SL RNA molecule (scR1) and at least six protein subunits: SRP72, SRP68, SRP54, SEC65, SRP21 and SRP14.</text>
</comment>
<comment type="function">
    <text evidence="7">Component of the signal recognition particle (SRP) complex, a ribonucleoprotein complex that mediates the cotranslational targeting of secretory and membrane proteins to the endoplasmic reticulum (ER).</text>
</comment>
<dbReference type="AlphaFoldDB" id="A0A2T2NGU6"/>
<evidence type="ECO:0000256" key="7">
    <source>
        <dbReference type="RuleBase" id="RU368100"/>
    </source>
</evidence>
<comment type="similarity">
    <text evidence="2 7">Belongs to the SRP14 family.</text>
</comment>
<dbReference type="EMBL" id="KZ678138">
    <property type="protein sequence ID" value="PSN64258.1"/>
    <property type="molecule type" value="Genomic_DNA"/>
</dbReference>
<feature type="compositionally biased region" description="Basic residues" evidence="8">
    <location>
        <begin position="119"/>
        <end position="136"/>
    </location>
</feature>
<keyword evidence="6 7" id="KW-0687">Ribonucleoprotein</keyword>
<name>A0A2T2NGU6_CORCC</name>
<gene>
    <name evidence="9" type="ORF">BS50DRAFT_528356</name>
</gene>
<evidence type="ECO:0000256" key="2">
    <source>
        <dbReference type="ARBA" id="ARBA00010349"/>
    </source>
</evidence>
<sequence length="143" mass="16243">MARDHLTNDEFFTRLTNLFEHNRKKGHGTVYLTQKRVTFAIEEFSPSPAKVLDDPLWDTHPENPVPVLIRASNNKSTKRPGTERENIEKISLSTIVQPDQLDGFYARYAEACKAGMSGLKKRDRKKGKKDKKKKKGTAAETKG</sequence>
<evidence type="ECO:0000256" key="6">
    <source>
        <dbReference type="ARBA" id="ARBA00023274"/>
    </source>
</evidence>
<dbReference type="GO" id="GO:0006614">
    <property type="term" value="P:SRP-dependent cotranslational protein targeting to membrane"/>
    <property type="evidence" value="ECO:0007669"/>
    <property type="project" value="UniProtKB-UniRule"/>
</dbReference>
<accession>A0A2T2NGU6</accession>
<dbReference type="PANTHER" id="PTHR12013">
    <property type="entry name" value="SIGNAL RECOGNITION PARTICLE 14 KD PROTEIN"/>
    <property type="match status" value="1"/>
</dbReference>
<dbReference type="InterPro" id="IPR003210">
    <property type="entry name" value="Signal_recog_particle_SRP14"/>
</dbReference>
<dbReference type="SUPFAM" id="SSF54762">
    <property type="entry name" value="Signal recognition particle alu RNA binding heterodimer, SRP9/14"/>
    <property type="match status" value="1"/>
</dbReference>
<evidence type="ECO:0000313" key="9">
    <source>
        <dbReference type="EMBL" id="PSN64258.1"/>
    </source>
</evidence>
<dbReference type="GO" id="GO:0008312">
    <property type="term" value="F:7S RNA binding"/>
    <property type="evidence" value="ECO:0007669"/>
    <property type="project" value="UniProtKB-UniRule"/>
</dbReference>
<evidence type="ECO:0000256" key="3">
    <source>
        <dbReference type="ARBA" id="ARBA00022490"/>
    </source>
</evidence>
<comment type="subcellular location">
    <subcellularLocation>
        <location evidence="1 7">Cytoplasm</location>
    </subcellularLocation>
</comment>
<organism evidence="9 10">
    <name type="scientific">Corynespora cassiicola Philippines</name>
    <dbReference type="NCBI Taxonomy" id="1448308"/>
    <lineage>
        <taxon>Eukaryota</taxon>
        <taxon>Fungi</taxon>
        <taxon>Dikarya</taxon>
        <taxon>Ascomycota</taxon>
        <taxon>Pezizomycotina</taxon>
        <taxon>Dothideomycetes</taxon>
        <taxon>Pleosporomycetidae</taxon>
        <taxon>Pleosporales</taxon>
        <taxon>Corynesporascaceae</taxon>
        <taxon>Corynespora</taxon>
    </lineage>
</organism>
<dbReference type="Proteomes" id="UP000240883">
    <property type="component" value="Unassembled WGS sequence"/>
</dbReference>
<keyword evidence="4 7" id="KW-0694">RNA-binding</keyword>
<dbReference type="InterPro" id="IPR009018">
    <property type="entry name" value="Signal_recog_particle_SRP9/14"/>
</dbReference>
<evidence type="ECO:0000256" key="4">
    <source>
        <dbReference type="ARBA" id="ARBA00022884"/>
    </source>
</evidence>
<protein>
    <recommendedName>
        <fullName evidence="7">Signal recognition particle subunit SRP14</fullName>
    </recommendedName>
    <alternativeName>
        <fullName evidence="7">Signal recognition particle 14 kDa protein</fullName>
    </alternativeName>
</protein>